<sequence>MRHLKYVFSTLFLFAFANVALAEEMDAPESVEGTTRISAEDLIDLVDEYDDLVLIDSRIPKDRAGGKIEGSVSLPDTETTPAKLAEAIATKSTPVIFYCNGVKCGRSVKASKMAVAEGYSKVYWFRGGWEEWTNKGLPISK</sequence>
<dbReference type="PROSITE" id="PS50206">
    <property type="entry name" value="RHODANESE_3"/>
    <property type="match status" value="1"/>
</dbReference>
<feature type="domain" description="Rhodanese" evidence="2">
    <location>
        <begin position="48"/>
        <end position="141"/>
    </location>
</feature>
<name>A0A1Y0I4J6_9GAMM</name>
<evidence type="ECO:0000313" key="3">
    <source>
        <dbReference type="EMBL" id="ARU55407.1"/>
    </source>
</evidence>
<dbReference type="Gene3D" id="3.40.250.10">
    <property type="entry name" value="Rhodanese-like domain"/>
    <property type="match status" value="1"/>
</dbReference>
<keyword evidence="4" id="KW-1185">Reference proteome</keyword>
<protein>
    <submittedName>
        <fullName evidence="3">Rhodanese domain-containing protein</fullName>
    </submittedName>
</protein>
<reference evidence="3 4" key="1">
    <citation type="submission" date="2017-05" db="EMBL/GenBank/DDBJ databases">
        <title>Genomic insights into alkan degradation activity of Oleiphilus messinensis.</title>
        <authorList>
            <person name="Kozyavkin S.A."/>
            <person name="Slesarev A.I."/>
            <person name="Golyshin P.N."/>
            <person name="Korzhenkov A."/>
            <person name="Golyshina O.N."/>
            <person name="Toshchakov S.V."/>
        </authorList>
    </citation>
    <scope>NUCLEOTIDE SEQUENCE [LARGE SCALE GENOMIC DNA]</scope>
    <source>
        <strain evidence="3 4">ME102</strain>
    </source>
</reference>
<accession>A0A1Y0I4J6</accession>
<dbReference type="GO" id="GO:0004792">
    <property type="term" value="F:thiosulfate-cyanide sulfurtransferase activity"/>
    <property type="evidence" value="ECO:0007669"/>
    <property type="project" value="TreeGrafter"/>
</dbReference>
<dbReference type="InterPro" id="IPR036873">
    <property type="entry name" value="Rhodanese-like_dom_sf"/>
</dbReference>
<dbReference type="Proteomes" id="UP000196027">
    <property type="component" value="Chromosome"/>
</dbReference>
<dbReference type="EMBL" id="CP021425">
    <property type="protein sequence ID" value="ARU55407.1"/>
    <property type="molecule type" value="Genomic_DNA"/>
</dbReference>
<dbReference type="Pfam" id="PF00581">
    <property type="entry name" value="Rhodanese"/>
    <property type="match status" value="1"/>
</dbReference>
<dbReference type="AlphaFoldDB" id="A0A1Y0I4J6"/>
<keyword evidence="1" id="KW-0732">Signal</keyword>
<feature type="signal peptide" evidence="1">
    <location>
        <begin position="1"/>
        <end position="22"/>
    </location>
</feature>
<dbReference type="SUPFAM" id="SSF52821">
    <property type="entry name" value="Rhodanese/Cell cycle control phosphatase"/>
    <property type="match status" value="1"/>
</dbReference>
<gene>
    <name evidence="3" type="ORF">OLMES_1328</name>
</gene>
<dbReference type="PANTHER" id="PTHR44086">
    <property type="entry name" value="THIOSULFATE SULFURTRANSFERASE RDL2, MITOCHONDRIAL-RELATED"/>
    <property type="match status" value="1"/>
</dbReference>
<proteinExistence type="predicted"/>
<evidence type="ECO:0000259" key="2">
    <source>
        <dbReference type="PROSITE" id="PS50206"/>
    </source>
</evidence>
<dbReference type="InterPro" id="IPR001763">
    <property type="entry name" value="Rhodanese-like_dom"/>
</dbReference>
<dbReference type="CDD" id="cd00158">
    <property type="entry name" value="RHOD"/>
    <property type="match status" value="1"/>
</dbReference>
<dbReference type="KEGG" id="ome:OLMES_1328"/>
<dbReference type="PANTHER" id="PTHR44086:SF10">
    <property type="entry name" value="THIOSULFATE SULFURTRANSFERASE_RHODANESE-LIKE DOMAIN-CONTAINING PROTEIN 3"/>
    <property type="match status" value="1"/>
</dbReference>
<dbReference type="RefSeq" id="WP_087460520.1">
    <property type="nucleotide sequence ID" value="NZ_CP021425.1"/>
</dbReference>
<organism evidence="3 4">
    <name type="scientific">Oleiphilus messinensis</name>
    <dbReference type="NCBI Taxonomy" id="141451"/>
    <lineage>
        <taxon>Bacteria</taxon>
        <taxon>Pseudomonadati</taxon>
        <taxon>Pseudomonadota</taxon>
        <taxon>Gammaproteobacteria</taxon>
        <taxon>Oceanospirillales</taxon>
        <taxon>Oleiphilaceae</taxon>
        <taxon>Oleiphilus</taxon>
    </lineage>
</organism>
<dbReference type="SMART" id="SM00450">
    <property type="entry name" value="RHOD"/>
    <property type="match status" value="1"/>
</dbReference>
<evidence type="ECO:0000256" key="1">
    <source>
        <dbReference type="SAM" id="SignalP"/>
    </source>
</evidence>
<feature type="chain" id="PRO_5012168896" evidence="1">
    <location>
        <begin position="23"/>
        <end position="141"/>
    </location>
</feature>
<evidence type="ECO:0000313" key="4">
    <source>
        <dbReference type="Proteomes" id="UP000196027"/>
    </source>
</evidence>
<dbReference type="OrthoDB" id="9808735at2"/>